<dbReference type="EMBL" id="PUHZ01000020">
    <property type="protein sequence ID" value="PQO44344.1"/>
    <property type="molecule type" value="Genomic_DNA"/>
</dbReference>
<dbReference type="AlphaFoldDB" id="A0A2S8GJY3"/>
<name>A0A2S8GJY3_9BACT</name>
<protein>
    <submittedName>
        <fullName evidence="2">Uncharacterized protein</fullName>
    </submittedName>
</protein>
<dbReference type="Proteomes" id="UP000237819">
    <property type="component" value="Unassembled WGS sequence"/>
</dbReference>
<comment type="caution">
    <text evidence="2">The sequence shown here is derived from an EMBL/GenBank/DDBJ whole genome shotgun (WGS) entry which is preliminary data.</text>
</comment>
<evidence type="ECO:0000313" key="3">
    <source>
        <dbReference type="Proteomes" id="UP000237819"/>
    </source>
</evidence>
<feature type="compositionally biased region" description="Pro residues" evidence="1">
    <location>
        <begin position="39"/>
        <end position="55"/>
    </location>
</feature>
<accession>A0A2S8GJY3</accession>
<proteinExistence type="predicted"/>
<reference evidence="2 3" key="1">
    <citation type="submission" date="2018-02" db="EMBL/GenBank/DDBJ databases">
        <title>Comparative genomes isolates from brazilian mangrove.</title>
        <authorList>
            <person name="Araujo J.E."/>
            <person name="Taketani R.G."/>
            <person name="Silva M.C.P."/>
            <person name="Loureco M.V."/>
            <person name="Andreote F.D."/>
        </authorList>
    </citation>
    <scope>NUCLEOTIDE SEQUENCE [LARGE SCALE GENOMIC DNA]</scope>
    <source>
        <strain evidence="2 3">Nap-Phe MGV</strain>
    </source>
</reference>
<sequence length="111" mass="12001">MPTQPVFAPRVQYSPPQLIRTPVLAEAPQGPILMEPSPELKPVPIETPAPIPMPTAPSMKPLPTEVKTPQPLPPPTVHAKPIIAPLPQPINLDQPLEIAPIRGVWRTKSSS</sequence>
<gene>
    <name evidence="2" type="ORF">C5Y93_20505</name>
</gene>
<organism evidence="2 3">
    <name type="scientific">Blastopirellula marina</name>
    <dbReference type="NCBI Taxonomy" id="124"/>
    <lineage>
        <taxon>Bacteria</taxon>
        <taxon>Pseudomonadati</taxon>
        <taxon>Planctomycetota</taxon>
        <taxon>Planctomycetia</taxon>
        <taxon>Pirellulales</taxon>
        <taxon>Pirellulaceae</taxon>
        <taxon>Blastopirellula</taxon>
    </lineage>
</organism>
<evidence type="ECO:0000256" key="1">
    <source>
        <dbReference type="SAM" id="MobiDB-lite"/>
    </source>
</evidence>
<evidence type="ECO:0000313" key="2">
    <source>
        <dbReference type="EMBL" id="PQO44344.1"/>
    </source>
</evidence>
<feature type="region of interest" description="Disordered" evidence="1">
    <location>
        <begin position="29"/>
        <end position="80"/>
    </location>
</feature>